<dbReference type="RefSeq" id="WP_189227095.1">
    <property type="nucleotide sequence ID" value="NZ_BMRG01000021.1"/>
</dbReference>
<reference evidence="3" key="1">
    <citation type="journal article" date="2014" name="Int. J. Syst. Evol. Microbiol.">
        <title>Complete genome sequence of Corynebacterium casei LMG S-19264T (=DSM 44701T), isolated from a smear-ripened cheese.</title>
        <authorList>
            <consortium name="US DOE Joint Genome Institute (JGI-PGF)"/>
            <person name="Walter F."/>
            <person name="Albersmeier A."/>
            <person name="Kalinowski J."/>
            <person name="Ruckert C."/>
        </authorList>
    </citation>
    <scope>NUCLEOTIDE SEQUENCE</scope>
    <source>
        <strain evidence="3">JCM 3313</strain>
    </source>
</reference>
<organism evidence="3 4">
    <name type="scientific">Saccharothrix coeruleofusca</name>
    <dbReference type="NCBI Taxonomy" id="33919"/>
    <lineage>
        <taxon>Bacteria</taxon>
        <taxon>Bacillati</taxon>
        <taxon>Actinomycetota</taxon>
        <taxon>Actinomycetes</taxon>
        <taxon>Pseudonocardiales</taxon>
        <taxon>Pseudonocardiaceae</taxon>
        <taxon>Saccharothrix</taxon>
    </lineage>
</organism>
<dbReference type="GO" id="GO:0046872">
    <property type="term" value="F:metal ion binding"/>
    <property type="evidence" value="ECO:0007669"/>
    <property type="project" value="InterPro"/>
</dbReference>
<comment type="caution">
    <text evidence="3">The sequence shown here is derived from an EMBL/GenBank/DDBJ whole genome shotgun (WGS) entry which is preliminary data.</text>
</comment>
<reference evidence="3" key="2">
    <citation type="submission" date="2020-09" db="EMBL/GenBank/DDBJ databases">
        <authorList>
            <person name="Sun Q."/>
            <person name="Ohkuma M."/>
        </authorList>
    </citation>
    <scope>NUCLEOTIDE SEQUENCE</scope>
    <source>
        <strain evidence="3">JCM 3313</strain>
    </source>
</reference>
<dbReference type="InterPro" id="IPR011761">
    <property type="entry name" value="ATP-grasp"/>
</dbReference>
<proteinExistence type="predicted"/>
<accession>A0A918EI38</accession>
<evidence type="ECO:0000313" key="4">
    <source>
        <dbReference type="Proteomes" id="UP000639606"/>
    </source>
</evidence>
<evidence type="ECO:0000259" key="2">
    <source>
        <dbReference type="PROSITE" id="PS50975"/>
    </source>
</evidence>
<dbReference type="AlphaFoldDB" id="A0A918EI38"/>
<gene>
    <name evidence="3" type="ORF">GCM10010185_64280</name>
</gene>
<dbReference type="Proteomes" id="UP000639606">
    <property type="component" value="Unassembled WGS sequence"/>
</dbReference>
<evidence type="ECO:0000256" key="1">
    <source>
        <dbReference type="PROSITE-ProRule" id="PRU00409"/>
    </source>
</evidence>
<keyword evidence="1" id="KW-0067">ATP-binding</keyword>
<dbReference type="EMBL" id="BMRG01000021">
    <property type="protein sequence ID" value="GGP81463.1"/>
    <property type="molecule type" value="Genomic_DNA"/>
</dbReference>
<protein>
    <recommendedName>
        <fullName evidence="2">ATP-grasp domain-containing protein</fullName>
    </recommendedName>
</protein>
<evidence type="ECO:0000313" key="3">
    <source>
        <dbReference type="EMBL" id="GGP81463.1"/>
    </source>
</evidence>
<keyword evidence="1" id="KW-0547">Nucleotide-binding</keyword>
<dbReference type="GO" id="GO:0005524">
    <property type="term" value="F:ATP binding"/>
    <property type="evidence" value="ECO:0007669"/>
    <property type="project" value="UniProtKB-UniRule"/>
</dbReference>
<keyword evidence="4" id="KW-1185">Reference proteome</keyword>
<name>A0A918EI38_9PSEU</name>
<sequence>MNVEPTGPPSCRLLLCLPSLPFARKAARCGLDLWLVVDQAQHAVFTLLTADRTTPVDSHDEVAVADAVTEVVRRNGITHVLDAEGVPAAGVTGAEDLEAVRVLADDYRLEQVLAPSHHPMVRTRTVADAADVPKAVADIGPPAVIRSADREAVVRSEVELDEWVRRLGDGQGPFAVGEFVAGPQVVVTTLTHDGMHRVVGITARQVAAHGVRYLHPAVLDEPEAKRVRATVTAMLDLVGYEFGPAQTRVVLSDHGPRIVRSRPGFGHREIRRLIEVTSGFDVQTELFRALAGVPVHPPLARWFAGVEFFRLPGAEPPCDQDGTSGPRVLAEGPTAELVAERLDLARHRLWS</sequence>
<dbReference type="Gene3D" id="3.30.470.20">
    <property type="entry name" value="ATP-grasp fold, B domain"/>
    <property type="match status" value="1"/>
</dbReference>
<dbReference type="PROSITE" id="PS50975">
    <property type="entry name" value="ATP_GRASP"/>
    <property type="match status" value="1"/>
</dbReference>
<feature type="domain" description="ATP-grasp" evidence="2">
    <location>
        <begin position="110"/>
        <end position="291"/>
    </location>
</feature>
<dbReference type="SUPFAM" id="SSF56059">
    <property type="entry name" value="Glutathione synthetase ATP-binding domain-like"/>
    <property type="match status" value="1"/>
</dbReference>